<dbReference type="Proteomes" id="UP000175691">
    <property type="component" value="Unassembled WGS sequence"/>
</dbReference>
<dbReference type="OrthoDB" id="6384923at2"/>
<evidence type="ECO:0000256" key="1">
    <source>
        <dbReference type="SAM" id="SignalP"/>
    </source>
</evidence>
<feature type="chain" id="PRO_5009209604" description="PEP-CTERM protein-sorting domain-containing protein" evidence="1">
    <location>
        <begin position="18"/>
        <end position="202"/>
    </location>
</feature>
<comment type="caution">
    <text evidence="2">The sequence shown here is derived from an EMBL/GenBank/DDBJ whole genome shotgun (WGS) entry which is preliminary data.</text>
</comment>
<sequence length="202" mass="21842">MKKLTILFCLICNFAFADIINFNTNSNNLFPNDLVIADNFVFTEMGQSMTLGTAMNDIPLVASNGTVHLIDWAGAGMMSFMRMNAVDQSAFSLSAFDFSSGYLDGSNMAGVLFVRGFDANGVMTGMERFNGADFTFNAFTTLSLGAAFENVSFVTFMAQGPQNRVGYDNFVVNQVVSVSEPASLAILLAGMAGIMLKRRKTT</sequence>
<evidence type="ECO:0000313" key="3">
    <source>
        <dbReference type="Proteomes" id="UP000175691"/>
    </source>
</evidence>
<proteinExistence type="predicted"/>
<dbReference type="EMBL" id="MDHN01000025">
    <property type="protein sequence ID" value="OFC70729.1"/>
    <property type="molecule type" value="Genomic_DNA"/>
</dbReference>
<organism evidence="2 3">
    <name type="scientific">Alteromonas confluentis</name>
    <dbReference type="NCBI Taxonomy" id="1656094"/>
    <lineage>
        <taxon>Bacteria</taxon>
        <taxon>Pseudomonadati</taxon>
        <taxon>Pseudomonadota</taxon>
        <taxon>Gammaproteobacteria</taxon>
        <taxon>Alteromonadales</taxon>
        <taxon>Alteromonadaceae</taxon>
        <taxon>Alteromonas/Salinimonas group</taxon>
        <taxon>Alteromonas</taxon>
    </lineage>
</organism>
<evidence type="ECO:0000313" key="2">
    <source>
        <dbReference type="EMBL" id="OFC70729.1"/>
    </source>
</evidence>
<dbReference type="AlphaFoldDB" id="A0A1E7ZB41"/>
<dbReference type="InterPro" id="IPR013424">
    <property type="entry name" value="Ice-binding_C"/>
</dbReference>
<feature type="signal peptide" evidence="1">
    <location>
        <begin position="1"/>
        <end position="17"/>
    </location>
</feature>
<keyword evidence="1" id="KW-0732">Signal</keyword>
<evidence type="ECO:0008006" key="4">
    <source>
        <dbReference type="Google" id="ProtNLM"/>
    </source>
</evidence>
<reference evidence="2 3" key="1">
    <citation type="submission" date="2016-08" db="EMBL/GenBank/DDBJ databases">
        <authorList>
            <person name="Seilhamer J.J."/>
        </authorList>
    </citation>
    <scope>NUCLEOTIDE SEQUENCE [LARGE SCALE GENOMIC DNA]</scope>
    <source>
        <strain evidence="2 3">KCTC 42603</strain>
    </source>
</reference>
<dbReference type="NCBIfam" id="TIGR02595">
    <property type="entry name" value="PEP_CTERM"/>
    <property type="match status" value="1"/>
</dbReference>
<protein>
    <recommendedName>
        <fullName evidence="4">PEP-CTERM protein-sorting domain-containing protein</fullName>
    </recommendedName>
</protein>
<keyword evidence="3" id="KW-1185">Reference proteome</keyword>
<name>A0A1E7ZB41_9ALTE</name>
<accession>A0A1E7ZB41</accession>
<dbReference type="RefSeq" id="WP_070125555.1">
    <property type="nucleotide sequence ID" value="NZ_MDHN01000025.1"/>
</dbReference>
<gene>
    <name evidence="2" type="ORF">BFC18_11990</name>
</gene>